<dbReference type="Pfam" id="PF10508">
    <property type="entry name" value="Proteasom_PSMB"/>
    <property type="match status" value="1"/>
</dbReference>
<dbReference type="PANTHER" id="PTHR13554:SF10">
    <property type="entry name" value="26S PROTEASOME NON-ATPASE REGULATORY SUBUNIT 5"/>
    <property type="match status" value="1"/>
</dbReference>
<accession>A0AAW2ILI8</accession>
<dbReference type="InterPro" id="IPR016024">
    <property type="entry name" value="ARM-type_fold"/>
</dbReference>
<comment type="caution">
    <text evidence="1">The sequence shown here is derived from an EMBL/GenBank/DDBJ whole genome shotgun (WGS) entry which is preliminary data.</text>
</comment>
<reference evidence="1" key="2">
    <citation type="journal article" date="2024" name="Plant">
        <title>Genomic evolution and insights into agronomic trait innovations of Sesamum species.</title>
        <authorList>
            <person name="Miao H."/>
            <person name="Wang L."/>
            <person name="Qu L."/>
            <person name="Liu H."/>
            <person name="Sun Y."/>
            <person name="Le M."/>
            <person name="Wang Q."/>
            <person name="Wei S."/>
            <person name="Zheng Y."/>
            <person name="Lin W."/>
            <person name="Duan Y."/>
            <person name="Cao H."/>
            <person name="Xiong S."/>
            <person name="Wang X."/>
            <person name="Wei L."/>
            <person name="Li C."/>
            <person name="Ma Q."/>
            <person name="Ju M."/>
            <person name="Zhao R."/>
            <person name="Li G."/>
            <person name="Mu C."/>
            <person name="Tian Q."/>
            <person name="Mei H."/>
            <person name="Zhang T."/>
            <person name="Gao T."/>
            <person name="Zhang H."/>
        </authorList>
    </citation>
    <scope>NUCLEOTIDE SEQUENCE</scope>
    <source>
        <strain evidence="1">G01</strain>
    </source>
</reference>
<sequence length="518" mass="56780">MLRQQAMDEEFSVDPSQLLEAASDFAHQPGALSDASAQEFLTRFPLPAIIGLWWFYYWIENMNSALQTNADYPGLENALVDCLERLFRTKYGASLIPHYMPFVLVGLGTDSQKVRRLACIAISCLLEHTDKRIAVQLVLQHDVYSHLLSCLIDGDEQVATAATEAIQNFAGYPEGLGIVFPASVNEATHLGNVAAKCSSLGRVRVLALIVRLFSISSSVASEVSKSNLLSLLEVEVRNTNDTLVILSVLELLYELTEVKHSTEFLSKTSLLQLLSSIISNGAAESILRSRAMMIAGRLLSNESAFAFIDESSFRTVLSAIDRRFEYLESQDADECECALEALGQIGSSFQGATLVLSTSPPIARHVVNAAFDRQQHGKQLAALHSLGNIVGETRTGDTMVLNSSAEENLRSLIYDKASKTSKLTPSGLLLSVLQQDAEIRIASYLYLVPTVYNDLPGMEARHRCCEAIYRVFTSSSKLISDPAFAGMASKLQEAIRRGPYGARKHAEAQPVVMTADRF</sequence>
<dbReference type="Gene3D" id="1.25.10.10">
    <property type="entry name" value="Leucine-rich Repeat Variant"/>
    <property type="match status" value="2"/>
</dbReference>
<evidence type="ECO:0008006" key="2">
    <source>
        <dbReference type="Google" id="ProtNLM"/>
    </source>
</evidence>
<dbReference type="EMBL" id="JACGWK010001801">
    <property type="protein sequence ID" value="KAL0282643.1"/>
    <property type="molecule type" value="Genomic_DNA"/>
</dbReference>
<dbReference type="InterPro" id="IPR011989">
    <property type="entry name" value="ARM-like"/>
</dbReference>
<dbReference type="GO" id="GO:0005829">
    <property type="term" value="C:cytosol"/>
    <property type="evidence" value="ECO:0007669"/>
    <property type="project" value="TreeGrafter"/>
</dbReference>
<dbReference type="SUPFAM" id="SSF48371">
    <property type="entry name" value="ARM repeat"/>
    <property type="match status" value="1"/>
</dbReference>
<dbReference type="InterPro" id="IPR019538">
    <property type="entry name" value="PSMD5"/>
</dbReference>
<protein>
    <recommendedName>
        <fullName evidence="2">ARM repeat superfamily protein</fullName>
    </recommendedName>
</protein>
<proteinExistence type="predicted"/>
<reference evidence="1" key="1">
    <citation type="submission" date="2020-06" db="EMBL/GenBank/DDBJ databases">
        <authorList>
            <person name="Li T."/>
            <person name="Hu X."/>
            <person name="Zhang T."/>
            <person name="Song X."/>
            <person name="Zhang H."/>
            <person name="Dai N."/>
            <person name="Sheng W."/>
            <person name="Hou X."/>
            <person name="Wei L."/>
        </authorList>
    </citation>
    <scope>NUCLEOTIDE SEQUENCE</scope>
    <source>
        <strain evidence="1">G01</strain>
        <tissue evidence="1">Leaf</tissue>
    </source>
</reference>
<organism evidence="1">
    <name type="scientific">Sesamum angustifolium</name>
    <dbReference type="NCBI Taxonomy" id="2727405"/>
    <lineage>
        <taxon>Eukaryota</taxon>
        <taxon>Viridiplantae</taxon>
        <taxon>Streptophyta</taxon>
        <taxon>Embryophyta</taxon>
        <taxon>Tracheophyta</taxon>
        <taxon>Spermatophyta</taxon>
        <taxon>Magnoliopsida</taxon>
        <taxon>eudicotyledons</taxon>
        <taxon>Gunneridae</taxon>
        <taxon>Pentapetalae</taxon>
        <taxon>asterids</taxon>
        <taxon>lamiids</taxon>
        <taxon>Lamiales</taxon>
        <taxon>Pedaliaceae</taxon>
        <taxon>Sesamum</taxon>
    </lineage>
</organism>
<name>A0AAW2ILI8_9LAMI</name>
<dbReference type="AlphaFoldDB" id="A0AAW2ILI8"/>
<gene>
    <name evidence="1" type="ORF">Sangu_2483900</name>
</gene>
<dbReference type="PANTHER" id="PTHR13554">
    <property type="entry name" value="26S PROTEASOME NON-ATPASE REGULATORY SUBUNIT 5-RELATED"/>
    <property type="match status" value="1"/>
</dbReference>
<evidence type="ECO:0000313" key="1">
    <source>
        <dbReference type="EMBL" id="KAL0282643.1"/>
    </source>
</evidence>
<dbReference type="GO" id="GO:0043248">
    <property type="term" value="P:proteasome assembly"/>
    <property type="evidence" value="ECO:0007669"/>
    <property type="project" value="InterPro"/>
</dbReference>